<dbReference type="SUPFAM" id="SSF81324">
    <property type="entry name" value="Voltage-gated potassium channels"/>
    <property type="match status" value="1"/>
</dbReference>
<keyword evidence="1" id="KW-1133">Transmembrane helix</keyword>
<evidence type="ECO:0000313" key="3">
    <source>
        <dbReference type="EMBL" id="OCA82732.1"/>
    </source>
</evidence>
<feature type="transmembrane region" description="Helical" evidence="1">
    <location>
        <begin position="78"/>
        <end position="95"/>
    </location>
</feature>
<dbReference type="EMBL" id="MAYT01000029">
    <property type="protein sequence ID" value="OCA82732.1"/>
    <property type="molecule type" value="Genomic_DNA"/>
</dbReference>
<evidence type="ECO:0000256" key="1">
    <source>
        <dbReference type="SAM" id="Phobius"/>
    </source>
</evidence>
<organism evidence="3 4">
    <name type="scientific">Pseudobacillus wudalianchiensis</name>
    <dbReference type="NCBI Taxonomy" id="1743143"/>
    <lineage>
        <taxon>Bacteria</taxon>
        <taxon>Bacillati</taxon>
        <taxon>Bacillota</taxon>
        <taxon>Bacilli</taxon>
        <taxon>Bacillales</taxon>
        <taxon>Bacillaceae</taxon>
        <taxon>Pseudobacillus</taxon>
    </lineage>
</organism>
<gene>
    <name evidence="3" type="ORF">A8F95_13350</name>
</gene>
<evidence type="ECO:0000259" key="2">
    <source>
        <dbReference type="Pfam" id="PF07885"/>
    </source>
</evidence>
<feature type="transmembrane region" description="Helical" evidence="1">
    <location>
        <begin position="107"/>
        <end position="128"/>
    </location>
</feature>
<comment type="caution">
    <text evidence="3">The sequence shown here is derived from an EMBL/GenBank/DDBJ whole genome shotgun (WGS) entry which is preliminary data.</text>
</comment>
<dbReference type="Gene3D" id="1.10.287.70">
    <property type="match status" value="1"/>
</dbReference>
<name>A0A1B9AFV7_9BACI</name>
<proteinExistence type="predicted"/>
<dbReference type="InterPro" id="IPR013099">
    <property type="entry name" value="K_chnl_dom"/>
</dbReference>
<reference evidence="4" key="1">
    <citation type="submission" date="2016-05" db="EMBL/GenBank/DDBJ databases">
        <authorList>
            <person name="Liu B."/>
            <person name="Wang J."/>
            <person name="Zhu Y."/>
            <person name="Liu G."/>
            <person name="Chen Q."/>
            <person name="Chen Z."/>
            <person name="Lan J."/>
            <person name="Che J."/>
            <person name="Ge C."/>
            <person name="Shi H."/>
            <person name="Pan Z."/>
            <person name="Liu X."/>
        </authorList>
    </citation>
    <scope>NUCLEOTIDE SEQUENCE [LARGE SCALE GENOMIC DNA]</scope>
    <source>
        <strain evidence="4">FJAT-27215</strain>
    </source>
</reference>
<sequence length="133" mass="15025">MTGVVFSAVVICLTMSIKGMFIPGQPRHRYLSLHYFLYFGCLYLTVMIGFALIYTLLEIKGHAVWAEEVHSPFSFLDRFFTSLYFSGITLFSVGYGDIVPEGAGRWVALVEAWIGYTIPTAFVVRTMLEKEST</sequence>
<keyword evidence="1" id="KW-0812">Transmembrane</keyword>
<feature type="domain" description="Potassium channel" evidence="2">
    <location>
        <begin position="55"/>
        <end position="124"/>
    </location>
</feature>
<keyword evidence="1" id="KW-0472">Membrane</keyword>
<dbReference type="Pfam" id="PF07885">
    <property type="entry name" value="Ion_trans_2"/>
    <property type="match status" value="1"/>
</dbReference>
<protein>
    <submittedName>
        <fullName evidence="3">Transporter</fullName>
    </submittedName>
</protein>
<evidence type="ECO:0000313" key="4">
    <source>
        <dbReference type="Proteomes" id="UP000092578"/>
    </source>
</evidence>
<dbReference type="Proteomes" id="UP000092578">
    <property type="component" value="Unassembled WGS sequence"/>
</dbReference>
<dbReference type="RefSeq" id="WP_065411610.1">
    <property type="nucleotide sequence ID" value="NZ_MAYT01000029.1"/>
</dbReference>
<accession>A0A1B9AFV7</accession>
<dbReference type="AlphaFoldDB" id="A0A1B9AFV7"/>
<feature type="transmembrane region" description="Helical" evidence="1">
    <location>
        <begin position="35"/>
        <end position="57"/>
    </location>
</feature>
<keyword evidence="4" id="KW-1185">Reference proteome</keyword>